<feature type="signal peptide" evidence="9">
    <location>
        <begin position="1"/>
        <end position="31"/>
    </location>
</feature>
<dbReference type="PROSITE" id="PS00138">
    <property type="entry name" value="SUBTILASE_SER"/>
    <property type="match status" value="1"/>
</dbReference>
<dbReference type="OrthoDB" id="9798386at2"/>
<dbReference type="EMBL" id="PENI01000022">
    <property type="protein sequence ID" value="RMB82443.1"/>
    <property type="molecule type" value="Genomic_DNA"/>
</dbReference>
<dbReference type="PROSITE" id="PS00136">
    <property type="entry name" value="SUBTILASE_ASP"/>
    <property type="match status" value="1"/>
</dbReference>
<dbReference type="InterPro" id="IPR036852">
    <property type="entry name" value="Peptidase_S8/S53_dom_sf"/>
</dbReference>
<evidence type="ECO:0000256" key="5">
    <source>
        <dbReference type="PIRSR" id="PIRSR615500-1"/>
    </source>
</evidence>
<comment type="similarity">
    <text evidence="1 6 7">Belongs to the peptidase S8 family.</text>
</comment>
<feature type="active site" description="Charge relay system" evidence="5 6">
    <location>
        <position position="231"/>
    </location>
</feature>
<dbReference type="Gene3D" id="2.60.40.10">
    <property type="entry name" value="Immunoglobulins"/>
    <property type="match status" value="1"/>
</dbReference>
<evidence type="ECO:0000313" key="12">
    <source>
        <dbReference type="Proteomes" id="UP000270471"/>
    </source>
</evidence>
<evidence type="ECO:0000256" key="4">
    <source>
        <dbReference type="ARBA" id="ARBA00022825"/>
    </source>
</evidence>
<dbReference type="InterPro" id="IPR046450">
    <property type="entry name" value="PA_dom_sf"/>
</dbReference>
<dbReference type="InterPro" id="IPR013783">
    <property type="entry name" value="Ig-like_fold"/>
</dbReference>
<organism evidence="11 12">
    <name type="scientific">Streptomyces shenzhenensis</name>
    <dbReference type="NCBI Taxonomy" id="943815"/>
    <lineage>
        <taxon>Bacteria</taxon>
        <taxon>Bacillati</taxon>
        <taxon>Actinomycetota</taxon>
        <taxon>Actinomycetes</taxon>
        <taxon>Kitasatosporales</taxon>
        <taxon>Streptomycetaceae</taxon>
        <taxon>Streptomyces</taxon>
    </lineage>
</organism>
<feature type="region of interest" description="Disordered" evidence="8">
    <location>
        <begin position="30"/>
        <end position="52"/>
    </location>
</feature>
<dbReference type="PRINTS" id="PR00723">
    <property type="entry name" value="SUBTILISIN"/>
</dbReference>
<dbReference type="Proteomes" id="UP000270471">
    <property type="component" value="Unassembled WGS sequence"/>
</dbReference>
<dbReference type="InterPro" id="IPR000209">
    <property type="entry name" value="Peptidase_S8/S53_dom"/>
</dbReference>
<protein>
    <recommendedName>
        <fullName evidence="10">Peptidase S8/S53 domain-containing protein</fullName>
    </recommendedName>
</protein>
<keyword evidence="3 6" id="KW-0378">Hydrolase</keyword>
<comment type="caution">
    <text evidence="11">The sequence shown here is derived from an EMBL/GenBank/DDBJ whole genome shotgun (WGS) entry which is preliminary data.</text>
</comment>
<evidence type="ECO:0000313" key="11">
    <source>
        <dbReference type="EMBL" id="RMB82443.1"/>
    </source>
</evidence>
<dbReference type="Pfam" id="PF00082">
    <property type="entry name" value="Peptidase_S8"/>
    <property type="match status" value="1"/>
</dbReference>
<sequence length="1233" mass="128803">MRDPRRLRAAAVFTAAAVAVAGMVVAGPAAAGPGPAGQSARPDSIPQESAKPTQVTLITGDVLTVRSIDGRTAISANGSGPSQGIVSLYEENDRTYAVPAAAQAGVNSGHIDRELFNIDTLTSNGYGTSGPVPLILDNQDGAEAPAKPAQAQGGRALKSINALAVTVAKSRTESFWHTYDSADDLRARGIDRIWLDGKVSVDLAASVPQIGAPDAWKAGFDGKGATVAVLDTGVDATHPDLGGRISQIKNFTESADAVDHHGHGTHVAATVGGSGAGNGHKGVAPGTDLMVGKVLDDDGTGTFSSIIAGMEWASRNGADVVSMSLGSDAPDDGSGPLSASIDELTEETGSLFVVAAGNAGRRAIGSPASASEALTVGAVDKADALAGFSTRGPRSGDFAVKPEISAPGVNILAARAAGTGIGTPADDLYTTASGTSMATPHVAGAAAILKQQHPTWSAHDLKAALVTTAKAGEYQVAEGGVGRVDLTRAVSQQAYGTPAALNLGAIRYAEAGDYKPVERAVTLHNSSDSDRTFTIEDDGVDAAGHQLPDDALTVSHTSVTVPAGTSADVTISVDPNLLARDTHYTGRVSATAEDGTAVLFPFSFLMEKKLFEVTVKGIGADGVAAGGPSQAHLFSATGLLSKTSSTFNAQGVARLRVEPGEYMMYTNIFTPDASRSWIEAATAAFDSSVTVDRDVTITLDAREATEVAVDTGRTTEWRGGAFTYVPRGVDFMTLLSADIKTISTLPSPGDKSSEFVLNSSLTAPVLTAKAKTRKPLTLTPTRLDGAKRFSGHRTLKAVDAGTGTPAEYRKINARNKIVLVTRDADVPISAQIDTAARHGAAAVAVANDTPGRLVAPAGSTAAPAFALYGEQGKQLAAQAAKGDVRIELKGTPFSPFQYDLVHSVQSIPQSGLKFVTDSTNTARVDANYYAHAQQEGNLLQASGRTGQYFYASTTVPIRLGATHEEYVTAGPATRYWTGADIAGSNGIAIFDRGWHSFTAGERRGVDWFKQVANPTRGATWMDQGYSSAVGDYLSIGAMPFPDSEPSHQPTPGWNDNMSVVLYRGDKEIGRTDDYFYKTFYVGLEPGTYRAVQKIDRDAPGWEFSSSATTEWTIKIAKTGVSSRIPMPTLAYDIDVNLRNRVKAGKQQPITVRATLPPYTEGTITEVKTWASYDDGASWTPVKLNTSQETGEFTGTLRLPRASATSGQVTLRTQATDASGNRIDQTVERAFGLE</sequence>
<name>A0A3M0I6Q0_9ACTN</name>
<dbReference type="PANTHER" id="PTHR43806">
    <property type="entry name" value="PEPTIDASE S8"/>
    <property type="match status" value="1"/>
</dbReference>
<dbReference type="AlphaFoldDB" id="A0A3M0I6Q0"/>
<dbReference type="GO" id="GO:0005975">
    <property type="term" value="P:carbohydrate metabolic process"/>
    <property type="evidence" value="ECO:0007669"/>
    <property type="project" value="UniProtKB-ARBA"/>
</dbReference>
<keyword evidence="4 6" id="KW-0720">Serine protease</keyword>
<evidence type="ECO:0000259" key="10">
    <source>
        <dbReference type="Pfam" id="PF00082"/>
    </source>
</evidence>
<dbReference type="InterPro" id="IPR015500">
    <property type="entry name" value="Peptidase_S8_subtilisin-rel"/>
</dbReference>
<evidence type="ECO:0000256" key="3">
    <source>
        <dbReference type="ARBA" id="ARBA00022801"/>
    </source>
</evidence>
<reference evidence="11 12" key="1">
    <citation type="submission" date="2017-11" db="EMBL/GenBank/DDBJ databases">
        <title>Draft genome of actinobacteria isolated from guarana (Paullinia cupana (Mart.) Ducke.</title>
        <authorList>
            <person name="Siqueira K.A."/>
            <person name="Liotti R.G."/>
            <person name="Mendes T.A.O."/>
            <person name="Soares M.A."/>
        </authorList>
    </citation>
    <scope>NUCLEOTIDE SEQUENCE [LARGE SCALE GENOMIC DNA]</scope>
    <source>
        <strain evidence="11 12">193</strain>
    </source>
</reference>
<dbReference type="InterPro" id="IPR023828">
    <property type="entry name" value="Peptidase_S8_Ser-AS"/>
</dbReference>
<feature type="chain" id="PRO_5017984600" description="Peptidase S8/S53 domain-containing protein" evidence="9">
    <location>
        <begin position="32"/>
        <end position="1233"/>
    </location>
</feature>
<evidence type="ECO:0000256" key="1">
    <source>
        <dbReference type="ARBA" id="ARBA00011073"/>
    </source>
</evidence>
<dbReference type="PROSITE" id="PS51892">
    <property type="entry name" value="SUBTILASE"/>
    <property type="match status" value="1"/>
</dbReference>
<evidence type="ECO:0000256" key="2">
    <source>
        <dbReference type="ARBA" id="ARBA00022670"/>
    </source>
</evidence>
<gene>
    <name evidence="11" type="ORF">CTZ28_28745</name>
</gene>
<dbReference type="InterPro" id="IPR050131">
    <property type="entry name" value="Peptidase_S8_subtilisin-like"/>
</dbReference>
<evidence type="ECO:0000256" key="9">
    <source>
        <dbReference type="SAM" id="SignalP"/>
    </source>
</evidence>
<evidence type="ECO:0000256" key="8">
    <source>
        <dbReference type="SAM" id="MobiDB-lite"/>
    </source>
</evidence>
<keyword evidence="2 6" id="KW-0645">Protease</keyword>
<keyword evidence="12" id="KW-1185">Reference proteome</keyword>
<dbReference type="GO" id="GO:0006508">
    <property type="term" value="P:proteolysis"/>
    <property type="evidence" value="ECO:0007669"/>
    <property type="project" value="UniProtKB-KW"/>
</dbReference>
<dbReference type="InterPro" id="IPR023827">
    <property type="entry name" value="Peptidase_S8_Asp-AS"/>
</dbReference>
<feature type="active site" description="Charge relay system" evidence="5 6">
    <location>
        <position position="263"/>
    </location>
</feature>
<feature type="active site" description="Charge relay system" evidence="5 6">
    <location>
        <position position="436"/>
    </location>
</feature>
<keyword evidence="9" id="KW-0732">Signal</keyword>
<accession>A0A3M0I6Q0</accession>
<evidence type="ECO:0000256" key="6">
    <source>
        <dbReference type="PROSITE-ProRule" id="PRU01240"/>
    </source>
</evidence>
<dbReference type="SUPFAM" id="SSF52025">
    <property type="entry name" value="PA domain"/>
    <property type="match status" value="1"/>
</dbReference>
<dbReference type="RefSeq" id="WP_147481211.1">
    <property type="nucleotide sequence ID" value="NZ_PENI01000022.1"/>
</dbReference>
<dbReference type="SUPFAM" id="SSF52743">
    <property type="entry name" value="Subtilisin-like"/>
    <property type="match status" value="1"/>
</dbReference>
<evidence type="ECO:0000256" key="7">
    <source>
        <dbReference type="RuleBase" id="RU003355"/>
    </source>
</evidence>
<dbReference type="Gene3D" id="3.50.30.30">
    <property type="match status" value="1"/>
</dbReference>
<dbReference type="Gene3D" id="3.40.50.200">
    <property type="entry name" value="Peptidase S8/S53 domain"/>
    <property type="match status" value="1"/>
</dbReference>
<proteinExistence type="inferred from homology"/>
<dbReference type="PANTHER" id="PTHR43806:SF65">
    <property type="entry name" value="SERINE PROTEASE APRX"/>
    <property type="match status" value="1"/>
</dbReference>
<feature type="domain" description="Peptidase S8/S53" evidence="10">
    <location>
        <begin position="222"/>
        <end position="475"/>
    </location>
</feature>
<dbReference type="GO" id="GO:0004252">
    <property type="term" value="F:serine-type endopeptidase activity"/>
    <property type="evidence" value="ECO:0007669"/>
    <property type="project" value="UniProtKB-UniRule"/>
</dbReference>